<evidence type="ECO:0000256" key="4">
    <source>
        <dbReference type="ARBA" id="ARBA00022475"/>
    </source>
</evidence>
<keyword evidence="6 9" id="KW-1133">Transmembrane helix</keyword>
<feature type="transmembrane region" description="Helical" evidence="9">
    <location>
        <begin position="12"/>
        <end position="29"/>
    </location>
</feature>
<feature type="transmembrane region" description="Helical" evidence="9">
    <location>
        <begin position="198"/>
        <end position="220"/>
    </location>
</feature>
<comment type="subcellular location">
    <subcellularLocation>
        <location evidence="1">Cell membrane</location>
        <topology evidence="1">Multi-pass membrane protein</topology>
    </subcellularLocation>
</comment>
<feature type="transmembrane region" description="Helical" evidence="9">
    <location>
        <begin position="35"/>
        <end position="53"/>
    </location>
</feature>
<dbReference type="EMBL" id="JJMM01000004">
    <property type="protein sequence ID" value="KDR96191.1"/>
    <property type="molecule type" value="Genomic_DNA"/>
</dbReference>
<keyword evidence="2" id="KW-0813">Transport</keyword>
<evidence type="ECO:0000256" key="2">
    <source>
        <dbReference type="ARBA" id="ARBA00022448"/>
    </source>
</evidence>
<name>A0A069RGR3_PEPLI</name>
<dbReference type="GO" id="GO:0005886">
    <property type="term" value="C:plasma membrane"/>
    <property type="evidence" value="ECO:0007669"/>
    <property type="project" value="UniProtKB-SubCell"/>
</dbReference>
<dbReference type="Pfam" id="PF03553">
    <property type="entry name" value="Na_H_antiporter"/>
    <property type="match status" value="2"/>
</dbReference>
<organism evidence="11 12">
    <name type="scientific">Peptoclostridium litorale DSM 5388</name>
    <dbReference type="NCBI Taxonomy" id="1121324"/>
    <lineage>
        <taxon>Bacteria</taxon>
        <taxon>Bacillati</taxon>
        <taxon>Bacillota</taxon>
        <taxon>Clostridia</taxon>
        <taxon>Peptostreptococcales</taxon>
        <taxon>Peptoclostridiaceae</taxon>
        <taxon>Peptoclostridium</taxon>
    </lineage>
</organism>
<feature type="transmembrane region" description="Helical" evidence="9">
    <location>
        <begin position="114"/>
        <end position="138"/>
    </location>
</feature>
<evidence type="ECO:0000313" key="11">
    <source>
        <dbReference type="EMBL" id="KDR96191.1"/>
    </source>
</evidence>
<keyword evidence="12" id="KW-1185">Reference proteome</keyword>
<evidence type="ECO:0000256" key="6">
    <source>
        <dbReference type="ARBA" id="ARBA00022989"/>
    </source>
</evidence>
<feature type="transmembrane region" description="Helical" evidence="9">
    <location>
        <begin position="256"/>
        <end position="275"/>
    </location>
</feature>
<evidence type="ECO:0000256" key="8">
    <source>
        <dbReference type="ARBA" id="ARBA00038435"/>
    </source>
</evidence>
<dbReference type="eggNOG" id="COG1757">
    <property type="taxonomic scope" value="Bacteria"/>
</dbReference>
<dbReference type="RefSeq" id="WP_038261839.1">
    <property type="nucleotide sequence ID" value="NZ_FSRH01000009.1"/>
</dbReference>
<evidence type="ECO:0000256" key="5">
    <source>
        <dbReference type="ARBA" id="ARBA00022692"/>
    </source>
</evidence>
<dbReference type="STRING" id="1121324.CLIT_4c00280"/>
<evidence type="ECO:0000259" key="10">
    <source>
        <dbReference type="Pfam" id="PF03553"/>
    </source>
</evidence>
<proteinExistence type="inferred from homology"/>
<keyword evidence="7 9" id="KW-0472">Membrane</keyword>
<dbReference type="InterPro" id="IPR018461">
    <property type="entry name" value="Na/H_Antiport_NhaC-like_C"/>
</dbReference>
<dbReference type="Proteomes" id="UP000027946">
    <property type="component" value="Unassembled WGS sequence"/>
</dbReference>
<comment type="caution">
    <text evidence="11">The sequence shown here is derived from an EMBL/GenBank/DDBJ whole genome shotgun (WGS) entry which is preliminary data.</text>
</comment>
<sequence length="440" mass="45284">MEKKASKGSALGLLPLLVFLILFIGSGIITKDFYAMPVLVAFVIATVVAIGMNTKVSLDEKVEVFCKGASDPNIILMCIIFVLAGAFGAVSKAMGGVESTVNFGLTILPQNLLLAGTFVICCFISLSMGTSMGTIVALAPIGVGISEQTGIPVALALAAVVGGAMFGDNLSMISDTTIAATRTQGCGMKDKFKMNFMIVLPAAVITAAILAFSAGGAANAVSQPHPYSLVKIIPYVAVLGAALMGVNVLAVLTGGVVLSGAIGIMNGSFGIMGLLQAAAQGMQGMEDLAMIAIVIGGLVELIKLNGGIDFLISFIHGKVSGRRGGEFGIAILTSLVDICTANNTITIVMAGPLAKDIAQDYDIDPKRSASLLDIFSSSWQGIIPYGAQLLVASGIGGIASFEIVKYMYYPFLTIAMGVLAIVFGIPQFKDSEKGSESKIA</sequence>
<gene>
    <name evidence="11" type="ORF">CLIT_4c00280</name>
</gene>
<feature type="transmembrane region" description="Helical" evidence="9">
    <location>
        <begin position="407"/>
        <end position="425"/>
    </location>
</feature>
<evidence type="ECO:0000256" key="3">
    <source>
        <dbReference type="ARBA" id="ARBA00022449"/>
    </source>
</evidence>
<evidence type="ECO:0000313" key="12">
    <source>
        <dbReference type="Proteomes" id="UP000027946"/>
    </source>
</evidence>
<dbReference type="PANTHER" id="PTHR33451:SF5">
    <property type="entry name" value="NA+_H+ ANTIPORTER"/>
    <property type="match status" value="1"/>
</dbReference>
<keyword evidence="5 9" id="KW-0812">Transmembrane</keyword>
<dbReference type="GO" id="GO:0015297">
    <property type="term" value="F:antiporter activity"/>
    <property type="evidence" value="ECO:0007669"/>
    <property type="project" value="UniProtKB-KW"/>
</dbReference>
<dbReference type="PANTHER" id="PTHR33451">
    <property type="entry name" value="MALATE-2H(+)/NA(+)-LACTATE ANTIPORTER"/>
    <property type="match status" value="1"/>
</dbReference>
<keyword evidence="4" id="KW-1003">Cell membrane</keyword>
<feature type="transmembrane region" description="Helical" evidence="9">
    <location>
        <begin position="382"/>
        <end position="401"/>
    </location>
</feature>
<evidence type="ECO:0000256" key="9">
    <source>
        <dbReference type="SAM" id="Phobius"/>
    </source>
</evidence>
<reference evidence="11 12" key="1">
    <citation type="submission" date="2014-03" db="EMBL/GenBank/DDBJ databases">
        <title>Genome sequence of Clostridium litorale W6, DSM 5388.</title>
        <authorList>
            <person name="Poehlein A."/>
            <person name="Jagirdar A."/>
            <person name="Khonsari B."/>
            <person name="Chibani C.M."/>
            <person name="Gutierrez Gutierrez D.A."/>
            <person name="Davydova E."/>
            <person name="Alghaithi H.S."/>
            <person name="Nair K.P."/>
            <person name="Dhamotharan K."/>
            <person name="Chandran L."/>
            <person name="G W."/>
            <person name="Daniel R."/>
        </authorList>
    </citation>
    <scope>NUCLEOTIDE SEQUENCE [LARGE SCALE GENOMIC DNA]</scope>
    <source>
        <strain evidence="11 12">W6</strain>
    </source>
</reference>
<keyword evidence="3" id="KW-0050">Antiport</keyword>
<evidence type="ECO:0000256" key="1">
    <source>
        <dbReference type="ARBA" id="ARBA00004651"/>
    </source>
</evidence>
<feature type="transmembrane region" description="Helical" evidence="9">
    <location>
        <begin position="232"/>
        <end position="250"/>
    </location>
</feature>
<evidence type="ECO:0000256" key="7">
    <source>
        <dbReference type="ARBA" id="ARBA00023136"/>
    </source>
</evidence>
<protein>
    <submittedName>
        <fullName evidence="11">Na+/H+ antiporter family protein</fullName>
    </submittedName>
</protein>
<feature type="domain" description="Na+/H+ antiporter NhaC-like C-terminal" evidence="10">
    <location>
        <begin position="237"/>
        <end position="425"/>
    </location>
</feature>
<dbReference type="AlphaFoldDB" id="A0A069RGR3"/>
<comment type="similarity">
    <text evidence="8">Belongs to the NhaC Na(+)/H(+) (TC 2.A.35) antiporter family.</text>
</comment>
<accession>A0A069RGR3</accession>
<feature type="transmembrane region" description="Helical" evidence="9">
    <location>
        <begin position="74"/>
        <end position="94"/>
    </location>
</feature>
<feature type="domain" description="Na+/H+ antiporter NhaC-like C-terminal" evidence="10">
    <location>
        <begin position="18"/>
        <end position="212"/>
    </location>
</feature>
<dbReference type="OrthoDB" id="9790605at2"/>
<dbReference type="InterPro" id="IPR052180">
    <property type="entry name" value="NhaC_Na-H+_Antiporter"/>
</dbReference>